<evidence type="ECO:0000313" key="1">
    <source>
        <dbReference type="EMBL" id="KPL47408.1"/>
    </source>
</evidence>
<proteinExistence type="predicted"/>
<dbReference type="RefSeq" id="WP_054320769.1">
    <property type="nucleotide sequence ID" value="NZ_JFAQ01000286.1"/>
</dbReference>
<protein>
    <submittedName>
        <fullName evidence="1">Uncharacterized protein</fullName>
    </submittedName>
</protein>
<accession>A0A0P6V5Z3</accession>
<dbReference type="OrthoDB" id="1551390at2"/>
<name>A0A0P6V5Z3_9XANT</name>
<dbReference type="EMBL" id="JFAQ01000286">
    <property type="protein sequence ID" value="KPL47408.1"/>
    <property type="molecule type" value="Genomic_DNA"/>
</dbReference>
<organism evidence="1 2">
    <name type="scientific">Xanthomonas axonopodis</name>
    <dbReference type="NCBI Taxonomy" id="53413"/>
    <lineage>
        <taxon>Bacteria</taxon>
        <taxon>Pseudomonadati</taxon>
        <taxon>Pseudomonadota</taxon>
        <taxon>Gammaproteobacteria</taxon>
        <taxon>Lysobacterales</taxon>
        <taxon>Lysobacteraceae</taxon>
        <taxon>Xanthomonas</taxon>
    </lineage>
</organism>
<dbReference type="AlphaFoldDB" id="A0A0P6V5Z3"/>
<dbReference type="PATRIC" id="fig|53413.25.peg.2723"/>
<comment type="caution">
    <text evidence="1">The sequence shown here is derived from an EMBL/GenBank/DDBJ whole genome shotgun (WGS) entry which is preliminary data.</text>
</comment>
<evidence type="ECO:0000313" key="2">
    <source>
        <dbReference type="Proteomes" id="UP000054035"/>
    </source>
</evidence>
<gene>
    <name evidence="1" type="ORF">XAXN_20080</name>
</gene>
<sequence length="149" mass="16787">MQRKPEIEPALRAQIDHLLEESTQRFRSDALAQSLALGLQAWALTPEPKARWDDYPQSLSASLVKDGADLHDQENVHKWIEVMALMYDDPDHTDHLVMMSEGEAMLQRGDEARACTAFGKIDALSGKKGFAGHQQQYLEMLLRQQQTGA</sequence>
<reference evidence="1 2" key="1">
    <citation type="submission" date="2014-02" db="EMBL/GenBank/DDBJ databases">
        <title>Genome sequence of Xanthomonas axonopodis DSM 3585 (T).</title>
        <authorList>
            <person name="Midha S."/>
            <person name="Patil P.B."/>
        </authorList>
    </citation>
    <scope>NUCLEOTIDE SEQUENCE [LARGE SCALE GENOMIC DNA]</scope>
    <source>
        <strain evidence="1 2">DSM 3585</strain>
    </source>
</reference>
<dbReference type="Proteomes" id="UP000054035">
    <property type="component" value="Unassembled WGS sequence"/>
</dbReference>